<reference evidence="4 6" key="1">
    <citation type="submission" date="2020-12" db="EMBL/GenBank/DDBJ databases">
        <title>strain FJAT-54423T represents a novel species of the genus Brevibacillus.</title>
        <authorList>
            <person name="Tang R."/>
        </authorList>
    </citation>
    <scope>NUCLEOTIDE SEQUENCE [LARGE SCALE GENOMIC DNA]</scope>
    <source>
        <strain evidence="4 6">FJAT-54423</strain>
    </source>
</reference>
<evidence type="ECO:0000313" key="6">
    <source>
        <dbReference type="Proteomes" id="UP000595847"/>
    </source>
</evidence>
<dbReference type="Proteomes" id="UP000595847">
    <property type="component" value="Chromosome"/>
</dbReference>
<dbReference type="InterPro" id="IPR036390">
    <property type="entry name" value="WH_DNA-bd_sf"/>
</dbReference>
<dbReference type="GO" id="GO:0006355">
    <property type="term" value="P:regulation of DNA-templated transcription"/>
    <property type="evidence" value="ECO:0007669"/>
    <property type="project" value="InterPro"/>
</dbReference>
<evidence type="ECO:0000256" key="1">
    <source>
        <dbReference type="ARBA" id="ARBA00023015"/>
    </source>
</evidence>
<dbReference type="KEGG" id="bcop:JD108_12620"/>
<feature type="domain" description="Helicase Helix-turn-helix" evidence="3">
    <location>
        <begin position="276"/>
        <end position="363"/>
    </location>
</feature>
<proteinExistence type="predicted"/>
<reference evidence="5" key="2">
    <citation type="submission" date="2021-04" db="EMBL/GenBank/DDBJ databases">
        <title>Brevibacillus composti FJAT-54423, complete genome.</title>
        <authorList>
            <person name="Tang R."/>
        </authorList>
    </citation>
    <scope>NUCLEOTIDE SEQUENCE</scope>
    <source>
        <strain evidence="5">FJAT-54424</strain>
    </source>
</reference>
<sequence length="370" mass="42660">MSSPTLSEQEWTFLCSLLLGGMKPLAGERTIQSLYYILRGRKANQTLQDVHLYSLYPYYRMFPRLLKEEWEKIVRRMQENGLIIAIPATENRKKPSFQLTEKAQQLSREAEEKYRLSFWFAPFDRADIPEQLDTFWLRLHLLVQTCSHLLENDVSFQPIVQDKRIQRWVRMQLSGGQDRKRWLDGLADELYACMRMLPEPVQEIIVRLFTGLSQSGVTLTQLGMEKQEAPSYILLQLRSGLARMITYLQEHAQQFPLLASLLAREGERDPRLTESASLTYAMTKRGCTIEEIAQKRGIKPSTVEDHLVEIALRCPEWDSSAYLPAELAEQIAAISEKLGTSRLRRVKDQLGPGVSYLQIRLALARGRGSE</sequence>
<organism evidence="4 6">
    <name type="scientific">Brevibacillus composti</name>
    <dbReference type="NCBI Taxonomy" id="2796470"/>
    <lineage>
        <taxon>Bacteria</taxon>
        <taxon>Bacillati</taxon>
        <taxon>Bacillota</taxon>
        <taxon>Bacilli</taxon>
        <taxon>Bacillales</taxon>
        <taxon>Paenibacillaceae</taxon>
        <taxon>Brevibacillus</taxon>
    </lineage>
</organism>
<evidence type="ECO:0000256" key="2">
    <source>
        <dbReference type="ARBA" id="ARBA00023163"/>
    </source>
</evidence>
<dbReference type="EMBL" id="CP073708">
    <property type="protein sequence ID" value="QUO39869.1"/>
    <property type="molecule type" value="Genomic_DNA"/>
</dbReference>
<evidence type="ECO:0000259" key="3">
    <source>
        <dbReference type="Pfam" id="PF14493"/>
    </source>
</evidence>
<dbReference type="AlphaFoldDB" id="A0A7T5EHN4"/>
<name>A0A7T5EHN4_9BACL</name>
<protein>
    <submittedName>
        <fullName evidence="4">Helix-turn-helix domain-containing protein</fullName>
    </submittedName>
</protein>
<dbReference type="Pfam" id="PF14493">
    <property type="entry name" value="HTH_40"/>
    <property type="match status" value="1"/>
</dbReference>
<dbReference type="EMBL" id="CP066308">
    <property type="protein sequence ID" value="QQE72790.1"/>
    <property type="molecule type" value="Genomic_DNA"/>
</dbReference>
<gene>
    <name evidence="4" type="ORF">JD108_12620</name>
    <name evidence="5" type="ORF">KDJ56_12565</name>
</gene>
<keyword evidence="7" id="KW-1185">Reference proteome</keyword>
<dbReference type="Proteomes" id="UP000677234">
    <property type="component" value="Chromosome"/>
</dbReference>
<dbReference type="GO" id="GO:0003677">
    <property type="term" value="F:DNA binding"/>
    <property type="evidence" value="ECO:0007669"/>
    <property type="project" value="InterPro"/>
</dbReference>
<keyword evidence="2" id="KW-0804">Transcription</keyword>
<accession>A0A7T5EHN4</accession>
<dbReference type="SUPFAM" id="SSF46894">
    <property type="entry name" value="C-terminal effector domain of the bipartite response regulators"/>
    <property type="match status" value="1"/>
</dbReference>
<dbReference type="InterPro" id="IPR029491">
    <property type="entry name" value="Helicase_HTH"/>
</dbReference>
<evidence type="ECO:0000313" key="5">
    <source>
        <dbReference type="EMBL" id="QUO39869.1"/>
    </source>
</evidence>
<evidence type="ECO:0000313" key="4">
    <source>
        <dbReference type="EMBL" id="QQE72790.1"/>
    </source>
</evidence>
<keyword evidence="1" id="KW-0805">Transcription regulation</keyword>
<evidence type="ECO:0000313" key="7">
    <source>
        <dbReference type="Proteomes" id="UP000677234"/>
    </source>
</evidence>
<dbReference type="RefSeq" id="WP_198826423.1">
    <property type="nucleotide sequence ID" value="NZ_CP066308.1"/>
</dbReference>
<dbReference type="InterPro" id="IPR016032">
    <property type="entry name" value="Sig_transdc_resp-reg_C-effctor"/>
</dbReference>
<dbReference type="SUPFAM" id="SSF46785">
    <property type="entry name" value="Winged helix' DNA-binding domain"/>
    <property type="match status" value="1"/>
</dbReference>